<protein>
    <submittedName>
        <fullName evidence="1">Uncharacterized protein</fullName>
    </submittedName>
</protein>
<name>A0ACB7SD78_HYAAI</name>
<comment type="caution">
    <text evidence="1">The sequence shown here is derived from an EMBL/GenBank/DDBJ whole genome shotgun (WGS) entry which is preliminary data.</text>
</comment>
<evidence type="ECO:0000313" key="1">
    <source>
        <dbReference type="EMBL" id="KAH6933122.1"/>
    </source>
</evidence>
<reference evidence="1" key="1">
    <citation type="submission" date="2020-05" db="EMBL/GenBank/DDBJ databases">
        <title>Large-scale comparative analyses of tick genomes elucidate their genetic diversity and vector capacities.</title>
        <authorList>
            <person name="Jia N."/>
            <person name="Wang J."/>
            <person name="Shi W."/>
            <person name="Du L."/>
            <person name="Sun Y."/>
            <person name="Zhan W."/>
            <person name="Jiang J."/>
            <person name="Wang Q."/>
            <person name="Zhang B."/>
            <person name="Ji P."/>
            <person name="Sakyi L.B."/>
            <person name="Cui X."/>
            <person name="Yuan T."/>
            <person name="Jiang B."/>
            <person name="Yang W."/>
            <person name="Lam T.T.-Y."/>
            <person name="Chang Q."/>
            <person name="Ding S."/>
            <person name="Wang X."/>
            <person name="Zhu J."/>
            <person name="Ruan X."/>
            <person name="Zhao L."/>
            <person name="Wei J."/>
            <person name="Que T."/>
            <person name="Du C."/>
            <person name="Cheng J."/>
            <person name="Dai P."/>
            <person name="Han X."/>
            <person name="Huang E."/>
            <person name="Gao Y."/>
            <person name="Liu J."/>
            <person name="Shao H."/>
            <person name="Ye R."/>
            <person name="Li L."/>
            <person name="Wei W."/>
            <person name="Wang X."/>
            <person name="Wang C."/>
            <person name="Yang T."/>
            <person name="Huo Q."/>
            <person name="Li W."/>
            <person name="Guo W."/>
            <person name="Chen H."/>
            <person name="Zhou L."/>
            <person name="Ni X."/>
            <person name="Tian J."/>
            <person name="Zhou Y."/>
            <person name="Sheng Y."/>
            <person name="Liu T."/>
            <person name="Pan Y."/>
            <person name="Xia L."/>
            <person name="Li J."/>
            <person name="Zhao F."/>
            <person name="Cao W."/>
        </authorList>
    </citation>
    <scope>NUCLEOTIDE SEQUENCE</scope>
    <source>
        <strain evidence="1">Hyas-2018</strain>
    </source>
</reference>
<evidence type="ECO:0000313" key="2">
    <source>
        <dbReference type="Proteomes" id="UP000821845"/>
    </source>
</evidence>
<gene>
    <name evidence="1" type="ORF">HPB50_012318</name>
</gene>
<sequence length="201" mass="22528">MVLTFMEQHPELAQKAGELQHGLTIAYKRRLRQQLTDTLYAVGSVSKTTVQWQEWWRKHVHEARHDATAVTEAQRHTGEGRAPGFRGRVLQVTGMIQVAGLPDGLPYQEQNRTNLPEQWAHRGWPLNLCFGALCGHDLDCGHDELTRLCHCHHTASQCSGFFEELNSSQAASLCQGRAAAAQEAMMGQLHSLVQAMTLHKE</sequence>
<dbReference type="Proteomes" id="UP000821845">
    <property type="component" value="Chromosome 4"/>
</dbReference>
<keyword evidence="2" id="KW-1185">Reference proteome</keyword>
<proteinExistence type="predicted"/>
<dbReference type="EMBL" id="CM023484">
    <property type="protein sequence ID" value="KAH6933122.1"/>
    <property type="molecule type" value="Genomic_DNA"/>
</dbReference>
<organism evidence="1 2">
    <name type="scientific">Hyalomma asiaticum</name>
    <name type="common">Tick</name>
    <dbReference type="NCBI Taxonomy" id="266040"/>
    <lineage>
        <taxon>Eukaryota</taxon>
        <taxon>Metazoa</taxon>
        <taxon>Ecdysozoa</taxon>
        <taxon>Arthropoda</taxon>
        <taxon>Chelicerata</taxon>
        <taxon>Arachnida</taxon>
        <taxon>Acari</taxon>
        <taxon>Parasitiformes</taxon>
        <taxon>Ixodida</taxon>
        <taxon>Ixodoidea</taxon>
        <taxon>Ixodidae</taxon>
        <taxon>Hyalomminae</taxon>
        <taxon>Hyalomma</taxon>
    </lineage>
</organism>
<accession>A0ACB7SD78</accession>